<sequence>MKASLQELLSRIPGAPSLQWPEGERYALAFSHGTMSLGFYAPRGRDPQTPHKRDEIYIVHSGSGTLTIADERHACAAGDAFFVASGVEHRFEDFSDDFSAWVVFWGPAGGETR</sequence>
<evidence type="ECO:0000313" key="3">
    <source>
        <dbReference type="Proteomes" id="UP000653472"/>
    </source>
</evidence>
<dbReference type="RefSeq" id="WP_168149444.1">
    <property type="nucleotide sequence ID" value="NZ_JAAVXB010000012.1"/>
</dbReference>
<organism evidence="2 3">
    <name type="scientific">Solimonas marina</name>
    <dbReference type="NCBI Taxonomy" id="2714601"/>
    <lineage>
        <taxon>Bacteria</taxon>
        <taxon>Pseudomonadati</taxon>
        <taxon>Pseudomonadota</taxon>
        <taxon>Gammaproteobacteria</taxon>
        <taxon>Nevskiales</taxon>
        <taxon>Nevskiaceae</taxon>
        <taxon>Solimonas</taxon>
    </lineage>
</organism>
<proteinExistence type="predicted"/>
<dbReference type="Pfam" id="PF07883">
    <property type="entry name" value="Cupin_2"/>
    <property type="match status" value="1"/>
</dbReference>
<dbReference type="EMBL" id="JAAVXB010000012">
    <property type="protein sequence ID" value="NKF24115.1"/>
    <property type="molecule type" value="Genomic_DNA"/>
</dbReference>
<evidence type="ECO:0000259" key="1">
    <source>
        <dbReference type="Pfam" id="PF07883"/>
    </source>
</evidence>
<dbReference type="InterPro" id="IPR013096">
    <property type="entry name" value="Cupin_2"/>
</dbReference>
<dbReference type="InterPro" id="IPR014710">
    <property type="entry name" value="RmlC-like_jellyroll"/>
</dbReference>
<protein>
    <submittedName>
        <fullName evidence="2">Cupin domain-containing protein</fullName>
    </submittedName>
</protein>
<gene>
    <name evidence="2" type="ORF">G7Y82_17520</name>
</gene>
<dbReference type="InterPro" id="IPR011051">
    <property type="entry name" value="RmlC_Cupin_sf"/>
</dbReference>
<name>A0A969WDK7_9GAMM</name>
<accession>A0A969WDK7</accession>
<dbReference type="SUPFAM" id="SSF51182">
    <property type="entry name" value="RmlC-like cupins"/>
    <property type="match status" value="1"/>
</dbReference>
<feature type="domain" description="Cupin type-2" evidence="1">
    <location>
        <begin position="40"/>
        <end position="93"/>
    </location>
</feature>
<dbReference type="Gene3D" id="2.60.120.10">
    <property type="entry name" value="Jelly Rolls"/>
    <property type="match status" value="1"/>
</dbReference>
<evidence type="ECO:0000313" key="2">
    <source>
        <dbReference type="EMBL" id="NKF24115.1"/>
    </source>
</evidence>
<dbReference type="Proteomes" id="UP000653472">
    <property type="component" value="Unassembled WGS sequence"/>
</dbReference>
<comment type="caution">
    <text evidence="2">The sequence shown here is derived from an EMBL/GenBank/DDBJ whole genome shotgun (WGS) entry which is preliminary data.</text>
</comment>
<reference evidence="2" key="1">
    <citation type="submission" date="2020-03" db="EMBL/GenBank/DDBJ databases">
        <title>Solimonas marina sp. nov., isolated from deep seawater of the Pacific Ocean.</title>
        <authorList>
            <person name="Liu X."/>
            <person name="Lai Q."/>
            <person name="Sun F."/>
            <person name="Gai Y."/>
            <person name="Li G."/>
            <person name="Shao Z."/>
        </authorList>
    </citation>
    <scope>NUCLEOTIDE SEQUENCE</scope>
    <source>
        <strain evidence="2">C16B3</strain>
    </source>
</reference>
<dbReference type="AlphaFoldDB" id="A0A969WDK7"/>
<keyword evidence="3" id="KW-1185">Reference proteome</keyword>